<comment type="caution">
    <text evidence="1">The sequence shown here is derived from an EMBL/GenBank/DDBJ whole genome shotgun (WGS) entry which is preliminary data.</text>
</comment>
<reference evidence="2" key="1">
    <citation type="journal article" date="2019" name="Int. J. Syst. Evol. Microbiol.">
        <title>The Global Catalogue of Microorganisms (GCM) 10K type strain sequencing project: providing services to taxonomists for standard genome sequencing and annotation.</title>
        <authorList>
            <consortium name="The Broad Institute Genomics Platform"/>
            <consortium name="The Broad Institute Genome Sequencing Center for Infectious Disease"/>
            <person name="Wu L."/>
            <person name="Ma J."/>
        </authorList>
    </citation>
    <scope>NUCLEOTIDE SEQUENCE [LARGE SCALE GENOMIC DNA]</scope>
    <source>
        <strain evidence="2">JCM 16259</strain>
    </source>
</reference>
<gene>
    <name evidence="1" type="ORF">GCM10009858_44060</name>
</gene>
<dbReference type="EMBL" id="BAAARE010000031">
    <property type="protein sequence ID" value="GAA2500942.1"/>
    <property type="molecule type" value="Genomic_DNA"/>
</dbReference>
<evidence type="ECO:0000313" key="1">
    <source>
        <dbReference type="EMBL" id="GAA2500942.1"/>
    </source>
</evidence>
<proteinExistence type="predicted"/>
<accession>A0ABP5ZMB2</accession>
<name>A0ABP5ZMB2_9MICO</name>
<organism evidence="1 2">
    <name type="scientific">Terrabacter carboxydivorans</name>
    <dbReference type="NCBI Taxonomy" id="619730"/>
    <lineage>
        <taxon>Bacteria</taxon>
        <taxon>Bacillati</taxon>
        <taxon>Actinomycetota</taxon>
        <taxon>Actinomycetes</taxon>
        <taxon>Micrococcales</taxon>
        <taxon>Intrasporangiaceae</taxon>
        <taxon>Terrabacter</taxon>
    </lineage>
</organism>
<dbReference type="Proteomes" id="UP001500730">
    <property type="component" value="Unassembled WGS sequence"/>
</dbReference>
<sequence>MGAERGQSLEVESPRLRLLREWLELQDQYDRALARRFYDTRGRGCPSPPGLEMELDDLAQAVGRAKAAYDQAKDSTA</sequence>
<keyword evidence="2" id="KW-1185">Reference proteome</keyword>
<evidence type="ECO:0000313" key="2">
    <source>
        <dbReference type="Proteomes" id="UP001500730"/>
    </source>
</evidence>
<protein>
    <submittedName>
        <fullName evidence="1">Uncharacterized protein</fullName>
    </submittedName>
</protein>